<accession>W2W323</accession>
<evidence type="ECO:0000313" key="1">
    <source>
        <dbReference type="EMBL" id="ETP04957.1"/>
    </source>
</evidence>
<sequence>MEEVSKLRLVNEGSDTDIDDVENVFTERFLMHVISTVNTGLEPPIQSLAFSGSNDSATLAVN</sequence>
<evidence type="ECO:0000313" key="2">
    <source>
        <dbReference type="Proteomes" id="UP000018958"/>
    </source>
</evidence>
<proteinExistence type="predicted"/>
<comment type="caution">
    <text evidence="1">The sequence shown here is derived from an EMBL/GenBank/DDBJ whole genome shotgun (WGS) entry which is preliminary data.</text>
</comment>
<protein>
    <submittedName>
        <fullName evidence="1">Uncharacterized protein</fullName>
    </submittedName>
</protein>
<dbReference type="EMBL" id="ANIX01003653">
    <property type="protein sequence ID" value="ETP04957.1"/>
    <property type="molecule type" value="Genomic_DNA"/>
</dbReference>
<gene>
    <name evidence="1" type="ORF">F441_18368</name>
</gene>
<organism evidence="1 2">
    <name type="scientific">Phytophthora nicotianae CJ01A1</name>
    <dbReference type="NCBI Taxonomy" id="1317063"/>
    <lineage>
        <taxon>Eukaryota</taxon>
        <taxon>Sar</taxon>
        <taxon>Stramenopiles</taxon>
        <taxon>Oomycota</taxon>
        <taxon>Peronosporomycetes</taxon>
        <taxon>Peronosporales</taxon>
        <taxon>Peronosporaceae</taxon>
        <taxon>Phytophthora</taxon>
    </lineage>
</organism>
<dbReference type="AlphaFoldDB" id="W2W323"/>
<dbReference type="Proteomes" id="UP000018958">
    <property type="component" value="Unassembled WGS sequence"/>
</dbReference>
<name>W2W323_PHYNI</name>
<reference evidence="1 2" key="1">
    <citation type="submission" date="2013-11" db="EMBL/GenBank/DDBJ databases">
        <title>The Genome Sequence of Phytophthora parasitica CJ01A1.</title>
        <authorList>
            <consortium name="The Broad Institute Genomics Platform"/>
            <person name="Russ C."/>
            <person name="Tyler B."/>
            <person name="Panabieres F."/>
            <person name="Shan W."/>
            <person name="Tripathy S."/>
            <person name="Grunwald N."/>
            <person name="Machado M."/>
            <person name="Johnson C.S."/>
            <person name="Walker B."/>
            <person name="Young S.K."/>
            <person name="Zeng Q."/>
            <person name="Gargeya S."/>
            <person name="Fitzgerald M."/>
            <person name="Haas B."/>
            <person name="Abouelleil A."/>
            <person name="Allen A.W."/>
            <person name="Alvarado L."/>
            <person name="Arachchi H.M."/>
            <person name="Berlin A.M."/>
            <person name="Chapman S.B."/>
            <person name="Gainer-Dewar J."/>
            <person name="Goldberg J."/>
            <person name="Griggs A."/>
            <person name="Gujja S."/>
            <person name="Hansen M."/>
            <person name="Howarth C."/>
            <person name="Imamovic A."/>
            <person name="Ireland A."/>
            <person name="Larimer J."/>
            <person name="McCowan C."/>
            <person name="Murphy C."/>
            <person name="Pearson M."/>
            <person name="Poon T.W."/>
            <person name="Priest M."/>
            <person name="Roberts A."/>
            <person name="Saif S."/>
            <person name="Shea T."/>
            <person name="Sisk P."/>
            <person name="Sykes S."/>
            <person name="Wortman J."/>
            <person name="Nusbaum C."/>
            <person name="Birren B."/>
        </authorList>
    </citation>
    <scope>NUCLEOTIDE SEQUENCE [LARGE SCALE GENOMIC DNA]</scope>
    <source>
        <strain evidence="1 2">CJ01A1</strain>
    </source>
</reference>